<dbReference type="PIRSF" id="PIRSF037420">
    <property type="entry name" value="PQQ_syn_pqqE"/>
    <property type="match status" value="1"/>
</dbReference>
<dbReference type="InterPro" id="IPR006638">
    <property type="entry name" value="Elp3/MiaA/NifB-like_rSAM"/>
</dbReference>
<keyword evidence="6" id="KW-0411">Iron-sulfur</keyword>
<evidence type="ECO:0000256" key="1">
    <source>
        <dbReference type="ARBA" id="ARBA00001966"/>
    </source>
</evidence>
<dbReference type="InterPro" id="IPR058240">
    <property type="entry name" value="rSAM_sf"/>
</dbReference>
<accession>A0ABU8V812</accession>
<dbReference type="SUPFAM" id="SSF102114">
    <property type="entry name" value="Radical SAM enzymes"/>
    <property type="match status" value="1"/>
</dbReference>
<dbReference type="PROSITE" id="PS51918">
    <property type="entry name" value="RADICAL_SAM"/>
    <property type="match status" value="1"/>
</dbReference>
<dbReference type="RefSeq" id="WP_340355088.1">
    <property type="nucleotide sequence ID" value="NZ_JBBKZU010000001.1"/>
</dbReference>
<evidence type="ECO:0000259" key="7">
    <source>
        <dbReference type="PROSITE" id="PS51918"/>
    </source>
</evidence>
<keyword evidence="5" id="KW-0408">Iron</keyword>
<dbReference type="SFLD" id="SFLDG01067">
    <property type="entry name" value="SPASM/twitch_domain_containing"/>
    <property type="match status" value="1"/>
</dbReference>
<name>A0ABU8V812_9BURK</name>
<organism evidence="8 9">
    <name type="scientific">Variovorax ureilyticus</name>
    <dbReference type="NCBI Taxonomy" id="1836198"/>
    <lineage>
        <taxon>Bacteria</taxon>
        <taxon>Pseudomonadati</taxon>
        <taxon>Pseudomonadota</taxon>
        <taxon>Betaproteobacteria</taxon>
        <taxon>Burkholderiales</taxon>
        <taxon>Comamonadaceae</taxon>
        <taxon>Variovorax</taxon>
    </lineage>
</organism>
<protein>
    <submittedName>
        <fullName evidence="8">Radical SAM protein</fullName>
    </submittedName>
</protein>
<dbReference type="CDD" id="cd01335">
    <property type="entry name" value="Radical_SAM"/>
    <property type="match status" value="1"/>
</dbReference>
<evidence type="ECO:0000256" key="5">
    <source>
        <dbReference type="ARBA" id="ARBA00023004"/>
    </source>
</evidence>
<keyword evidence="4" id="KW-0479">Metal-binding</keyword>
<keyword evidence="2" id="KW-0004">4Fe-4S</keyword>
<gene>
    <name evidence="8" type="ORF">WKW77_01665</name>
</gene>
<reference evidence="8 9" key="1">
    <citation type="submission" date="2024-03" db="EMBL/GenBank/DDBJ databases">
        <title>Novel species of the genus Variovorax.</title>
        <authorList>
            <person name="Liu Q."/>
            <person name="Xin Y.-H."/>
        </authorList>
    </citation>
    <scope>NUCLEOTIDE SEQUENCE [LARGE SCALE GENOMIC DNA]</scope>
    <source>
        <strain evidence="8 9">KACC 18899</strain>
    </source>
</reference>
<dbReference type="InterPro" id="IPR023885">
    <property type="entry name" value="4Fe4S-binding_SPASM_dom"/>
</dbReference>
<feature type="domain" description="Radical SAM core" evidence="7">
    <location>
        <begin position="5"/>
        <end position="224"/>
    </location>
</feature>
<evidence type="ECO:0000256" key="4">
    <source>
        <dbReference type="ARBA" id="ARBA00022723"/>
    </source>
</evidence>
<dbReference type="SMART" id="SM00729">
    <property type="entry name" value="Elp3"/>
    <property type="match status" value="1"/>
</dbReference>
<dbReference type="InterPro" id="IPR050377">
    <property type="entry name" value="Radical_SAM_PqqE_MftC-like"/>
</dbReference>
<dbReference type="Gene3D" id="3.20.20.70">
    <property type="entry name" value="Aldolase class I"/>
    <property type="match status" value="1"/>
</dbReference>
<dbReference type="PANTHER" id="PTHR11228:SF7">
    <property type="entry name" value="PQQA PEPTIDE CYCLASE"/>
    <property type="match status" value="1"/>
</dbReference>
<keyword evidence="3" id="KW-0949">S-adenosyl-L-methionine</keyword>
<dbReference type="Pfam" id="PF13186">
    <property type="entry name" value="SPASM"/>
    <property type="match status" value="1"/>
</dbReference>
<dbReference type="PANTHER" id="PTHR11228">
    <property type="entry name" value="RADICAL SAM DOMAIN PROTEIN"/>
    <property type="match status" value="1"/>
</dbReference>
<dbReference type="EMBL" id="JBBKZU010000001">
    <property type="protein sequence ID" value="MEJ8809756.1"/>
    <property type="molecule type" value="Genomic_DNA"/>
</dbReference>
<evidence type="ECO:0000313" key="8">
    <source>
        <dbReference type="EMBL" id="MEJ8809756.1"/>
    </source>
</evidence>
<evidence type="ECO:0000256" key="6">
    <source>
        <dbReference type="ARBA" id="ARBA00023014"/>
    </source>
</evidence>
<proteinExistence type="predicted"/>
<evidence type="ECO:0000256" key="3">
    <source>
        <dbReference type="ARBA" id="ARBA00022691"/>
    </source>
</evidence>
<dbReference type="SFLD" id="SFLDS00029">
    <property type="entry name" value="Radical_SAM"/>
    <property type="match status" value="1"/>
</dbReference>
<dbReference type="SFLD" id="SFLDG01386">
    <property type="entry name" value="main_SPASM_domain-containing"/>
    <property type="match status" value="1"/>
</dbReference>
<comment type="cofactor">
    <cofactor evidence="1">
        <name>[4Fe-4S] cluster</name>
        <dbReference type="ChEBI" id="CHEBI:49883"/>
    </cofactor>
</comment>
<evidence type="ECO:0000256" key="2">
    <source>
        <dbReference type="ARBA" id="ARBA00022485"/>
    </source>
</evidence>
<dbReference type="Proteomes" id="UP001365846">
    <property type="component" value="Unassembled WGS sequence"/>
</dbReference>
<dbReference type="InterPro" id="IPR007197">
    <property type="entry name" value="rSAM"/>
</dbReference>
<dbReference type="Pfam" id="PF04055">
    <property type="entry name" value="Radical_SAM"/>
    <property type="match status" value="1"/>
</dbReference>
<keyword evidence="9" id="KW-1185">Reference proteome</keyword>
<comment type="caution">
    <text evidence="8">The sequence shown here is derived from an EMBL/GenBank/DDBJ whole genome shotgun (WGS) entry which is preliminary data.</text>
</comment>
<evidence type="ECO:0000313" key="9">
    <source>
        <dbReference type="Proteomes" id="UP001365846"/>
    </source>
</evidence>
<sequence length="337" mass="37458">MQPQFVTPPKMTVSLTDTCNLDCVHCYADCTRDASPEELDIDEWIAFVDYLVANDFIELYIEGGEPALKSGFERLLAHCARKLMTMVRTHGTVLDGAAAERWKGFGVGRVFVDVMGASSRTHDALTGSTGSFDKSCEAVRHLVGVGVPVDMLIIMHRRNVDELPEYLQLAKALGAERVGLLRLYPLGRAKRRWSELALSLEEQEAAVAGLRPPEGLKLMQSWHPNDANCCWQAATVNARGDSIGCPYLREYVNFGNIRSTEFLDTWHDNALYRQLRSGRVEQSCCSDCHSAEGTRGGCRSTAYAFHGRWTAPDPFCHHSNRGVKLDVLPIRLLQASP</sequence>
<dbReference type="InterPro" id="IPR013785">
    <property type="entry name" value="Aldolase_TIM"/>
</dbReference>
<dbReference type="InterPro" id="IPR017200">
    <property type="entry name" value="PqqE-like"/>
</dbReference>